<evidence type="ECO:0008006" key="4">
    <source>
        <dbReference type="Google" id="ProtNLM"/>
    </source>
</evidence>
<dbReference type="EMBL" id="CP115167">
    <property type="protein sequence ID" value="WDA60536.1"/>
    <property type="molecule type" value="Genomic_DNA"/>
</dbReference>
<organism evidence="2 3">
    <name type="scientific">Deinococcus aquaticus</name>
    <dbReference type="NCBI Taxonomy" id="328692"/>
    <lineage>
        <taxon>Bacteria</taxon>
        <taxon>Thermotogati</taxon>
        <taxon>Deinococcota</taxon>
        <taxon>Deinococci</taxon>
        <taxon>Deinococcales</taxon>
        <taxon>Deinococcaceae</taxon>
        <taxon>Deinococcus</taxon>
    </lineage>
</organism>
<reference evidence="2 3" key="1">
    <citation type="submission" date="2022-12" db="EMBL/GenBank/DDBJ databases">
        <title>Genome Sequence of Deinococcus aquaticus Type Strain PB314.</title>
        <authorList>
            <person name="Albert C."/>
            <person name="Hill J."/>
            <person name="Boren L."/>
            <person name="Scholz-Ng S."/>
            <person name="Fatema N."/>
            <person name="Grosso R."/>
            <person name="Soboslay E."/>
            <person name="Tuohy J."/>
        </authorList>
    </citation>
    <scope>NUCLEOTIDE SEQUENCE [LARGE SCALE GENOMIC DNA]</scope>
    <source>
        <strain evidence="2 3">PB-314</strain>
        <plasmid evidence="2 3">pDATS02</plasmid>
    </source>
</reference>
<evidence type="ECO:0000256" key="1">
    <source>
        <dbReference type="SAM" id="MobiDB-lite"/>
    </source>
</evidence>
<evidence type="ECO:0000313" key="2">
    <source>
        <dbReference type="EMBL" id="WDA60536.1"/>
    </source>
</evidence>
<sequence>MTDAVLALPRKPDNRTHHASSLPKLRQPLWPLDLHQIRVVAMDANVLVDLAKSCAKANGAEQSALLEQLHAGRIRVFISHQDVEPVESIIHPGVTIERIERSMEKVASLKPRPASDWQTAWRTHLRPWMHVLDPTGMPASEVHADVMMRDADDADLALIAEMLGVDAFLSRDGRAFAPTFLPVLPSVQHVGGQSSPGVLNILAAWRNESRVHQYTSTLALPPAVVTAAVKEGIHALSRTTKVHPALLLIAGVALGTVAFRAFPTDSRTSLTRSLLAYLDHTMEIQQTLEEQTYDRALRAWCELPTWESATDFRIIAARHLARARRPVPVATLAELGGVTPRTAGMRLRKHPGLFREWQCGLWSLVPCTAELL</sequence>
<gene>
    <name evidence="2" type="ORF">M8445_17515</name>
</gene>
<name>A0ABY7V8D1_9DEIO</name>
<dbReference type="Proteomes" id="UP001217044">
    <property type="component" value="Plasmid pDATS02"/>
</dbReference>
<proteinExistence type="predicted"/>
<geneLocation type="plasmid" evidence="2 3">
    <name>pDATS02</name>
</geneLocation>
<feature type="region of interest" description="Disordered" evidence="1">
    <location>
        <begin position="1"/>
        <end position="21"/>
    </location>
</feature>
<keyword evidence="3" id="KW-1185">Reference proteome</keyword>
<keyword evidence="2" id="KW-0614">Plasmid</keyword>
<evidence type="ECO:0000313" key="3">
    <source>
        <dbReference type="Proteomes" id="UP001217044"/>
    </source>
</evidence>
<protein>
    <recommendedName>
        <fullName evidence="4">PIN domain-containing protein</fullName>
    </recommendedName>
</protein>
<accession>A0ABY7V8D1</accession>
<dbReference type="RefSeq" id="WP_273991308.1">
    <property type="nucleotide sequence ID" value="NZ_BAABQT010000016.1"/>
</dbReference>